<evidence type="ECO:0000313" key="2">
    <source>
        <dbReference type="EMBL" id="AXX97524.1"/>
    </source>
</evidence>
<name>A0A347UF96_9RHOB</name>
<dbReference type="EMBL" id="CP032125">
    <property type="protein sequence ID" value="AXX97524.1"/>
    <property type="molecule type" value="Genomic_DNA"/>
</dbReference>
<organism evidence="2 3">
    <name type="scientific">Profundibacter amoris</name>
    <dbReference type="NCBI Taxonomy" id="2171755"/>
    <lineage>
        <taxon>Bacteria</taxon>
        <taxon>Pseudomonadati</taxon>
        <taxon>Pseudomonadota</taxon>
        <taxon>Alphaproteobacteria</taxon>
        <taxon>Rhodobacterales</taxon>
        <taxon>Paracoccaceae</taxon>
        <taxon>Profundibacter</taxon>
    </lineage>
</organism>
<feature type="transmembrane region" description="Helical" evidence="1">
    <location>
        <begin position="12"/>
        <end position="30"/>
    </location>
</feature>
<dbReference type="RefSeq" id="WP_118942181.1">
    <property type="nucleotide sequence ID" value="NZ_CP032125.1"/>
</dbReference>
<gene>
    <name evidence="2" type="ORF">BAR1_05985</name>
</gene>
<sequence length="222" mass="24507">MLKFLNGGYGLAKTFWIGVFGVGIVFKIAFKFITKGYLAARNDLDIARVEMFHHVLLILLCIYVLLMVRAMIKAGFNDRRPGVWGWMGIGLTIFAAALNINIASKTFFPSRATSRVMLEIGMRQLNTQLPQDMGNGMTMIRAEISGDDVIYYIDAEGEIDAVVTNIMEKSLLDMPVGQKACTALQGSFKGGINSIIYDFSFDNGNAQQVIKGADCLAWLAQQ</sequence>
<dbReference type="KEGG" id="pamo:BAR1_05985"/>
<feature type="transmembrane region" description="Helical" evidence="1">
    <location>
        <begin position="51"/>
        <end position="72"/>
    </location>
</feature>
<protein>
    <submittedName>
        <fullName evidence="2">Uncharacterized protein</fullName>
    </submittedName>
</protein>
<dbReference type="OrthoDB" id="7863868at2"/>
<feature type="transmembrane region" description="Helical" evidence="1">
    <location>
        <begin position="84"/>
        <end position="102"/>
    </location>
</feature>
<reference evidence="2 3" key="1">
    <citation type="submission" date="2018-09" db="EMBL/GenBank/DDBJ databases">
        <title>Profundibacter amoris BAR1 gen. nov., sp. nov., a new member of the Roseobacter clade isolated at Lokis Castle Vent Field on the Arctic Mid-Oceanic Ridge.</title>
        <authorList>
            <person name="Le Moine Bauer S."/>
            <person name="Sjoeberg A.G."/>
            <person name="L'Haridon S."/>
            <person name="Stokke R."/>
            <person name="Roalkvam I."/>
            <person name="Steen I.H."/>
            <person name="Dahle H."/>
        </authorList>
    </citation>
    <scope>NUCLEOTIDE SEQUENCE [LARGE SCALE GENOMIC DNA]</scope>
    <source>
        <strain evidence="2 3">BAR1</strain>
    </source>
</reference>
<keyword evidence="1" id="KW-1133">Transmembrane helix</keyword>
<keyword evidence="1" id="KW-0812">Transmembrane</keyword>
<dbReference type="AlphaFoldDB" id="A0A347UF96"/>
<keyword evidence="1" id="KW-0472">Membrane</keyword>
<proteinExistence type="predicted"/>
<evidence type="ECO:0000256" key="1">
    <source>
        <dbReference type="SAM" id="Phobius"/>
    </source>
</evidence>
<accession>A0A347UF96</accession>
<keyword evidence="3" id="KW-1185">Reference proteome</keyword>
<dbReference type="Proteomes" id="UP000261704">
    <property type="component" value="Chromosome"/>
</dbReference>
<evidence type="ECO:0000313" key="3">
    <source>
        <dbReference type="Proteomes" id="UP000261704"/>
    </source>
</evidence>